<feature type="repeat" description="WD" evidence="3">
    <location>
        <begin position="52"/>
        <end position="87"/>
    </location>
</feature>
<dbReference type="AlphaFoldDB" id="A0A8I3AAD3"/>
<evidence type="ECO:0000256" key="1">
    <source>
        <dbReference type="ARBA" id="ARBA00022574"/>
    </source>
</evidence>
<proteinExistence type="predicted"/>
<dbReference type="InterPro" id="IPR015943">
    <property type="entry name" value="WD40/YVTN_repeat-like_dom_sf"/>
</dbReference>
<dbReference type="InterPro" id="IPR001680">
    <property type="entry name" value="WD40_rpt"/>
</dbReference>
<evidence type="ECO:0000256" key="3">
    <source>
        <dbReference type="PROSITE-ProRule" id="PRU00221"/>
    </source>
</evidence>
<name>A0A8I3AAD3_9AGAM</name>
<keyword evidence="7" id="KW-1185">Reference proteome</keyword>
<gene>
    <name evidence="6" type="ORF">JVT61DRAFT_14617</name>
</gene>
<dbReference type="PROSITE" id="PS00678">
    <property type="entry name" value="WD_REPEATS_1"/>
    <property type="match status" value="1"/>
</dbReference>
<dbReference type="SUPFAM" id="SSF50978">
    <property type="entry name" value="WD40 repeat-like"/>
    <property type="match status" value="1"/>
</dbReference>
<dbReference type="PROSITE" id="PS50082">
    <property type="entry name" value="WD_REPEATS_2"/>
    <property type="match status" value="1"/>
</dbReference>
<protein>
    <submittedName>
        <fullName evidence="6">WD40-repeat-containing domain protein</fullName>
    </submittedName>
</protein>
<accession>A0A8I3AAD3</accession>
<dbReference type="EMBL" id="JAGFBS010000008">
    <property type="protein sequence ID" value="KAG6377836.1"/>
    <property type="molecule type" value="Genomic_DNA"/>
</dbReference>
<dbReference type="PROSITE" id="PS50005">
    <property type="entry name" value="TPR"/>
    <property type="match status" value="2"/>
</dbReference>
<dbReference type="OrthoDB" id="2423701at2759"/>
<dbReference type="InterPro" id="IPR011990">
    <property type="entry name" value="TPR-like_helical_dom_sf"/>
</dbReference>
<dbReference type="PROSITE" id="PS50294">
    <property type="entry name" value="WD_REPEATS_REGION"/>
    <property type="match status" value="1"/>
</dbReference>
<comment type="caution">
    <text evidence="6">The sequence shown here is derived from an EMBL/GenBank/DDBJ whole genome shotgun (WGS) entry which is preliminary data.</text>
</comment>
<dbReference type="Gene3D" id="1.25.40.10">
    <property type="entry name" value="Tetratricopeptide repeat domain"/>
    <property type="match status" value="1"/>
</dbReference>
<sequence length="821" mass="91097">MLIVEQEHYDPVEIDAGSGLHTVVFLENGEHLMSGSEAGVRVWRVKDGKELATMEASQVNSVAVSNDGSRIAAGTEDGEVFVWNAETYEQVFWCNLDRENLHSGVDLSPDATRLVSASSNSIWDIATGERVLLLDHDDGHCIAAKYSPQGDQIATLTAARDRVRVYDSNDGHLLVDIKVKVAASSNHGLLWLNNHLLVVSDSKIKEFDTSTGSVVSEWPDPESESFSCITLPKHGKLIAYSTRRAVTFQDTSTHTQHNPIQYAQDLSSIALSPDARFLAIGGKGGKIIIESLSHIKAPTCEHGQHDKQPSTSGGHEGGSSHSQRSSEELAHLGDIAAHAQRHDEAISHYTTALSLDTPSPQSILVKRSKAFLETGSWKQALDDADEVIRLDPSSPWGYEVKHAALHKARKYEDAINAFEAMLSKMAQSPDPDIQQRGDQYISPSTTRTVIRRIVQRTIRRSPRVLINTKTGRLHDRTERAAAFESLPILHELVSSMTTHINYVRIKREVRQYFRYVMLSHKLETDEPLFEQVIHIAVYDLEKSPTHDKLQTFCKIVRDGGFNWAWSYTCCIHQSDHSDLQETLVAMIKWIQGCALMIVFLRAVPSSSLVGALARSIWNTRAWALQEYIAAKVVQFYTEDWTPYLNLQLANHKESREVISEMERETGVSADQLMSLRPGLTSIREKLRLASTRQTTLVEDAAYSLLGIFSVTDLPIIYGEGKDSLSRVLAHVLTQSGDASILAWAGESGSFNSCLPSHITVFHGSATSHLPQTITNAEIERIITSSPFDLDGALALYDRLNDLPAPCVGVLFIMQTRLLLGR</sequence>
<dbReference type="PANTHER" id="PTHR10622:SF10">
    <property type="entry name" value="HET DOMAIN-CONTAINING PROTEIN"/>
    <property type="match status" value="1"/>
</dbReference>
<dbReference type="Proteomes" id="UP000683000">
    <property type="component" value="Unassembled WGS sequence"/>
</dbReference>
<evidence type="ECO:0000313" key="7">
    <source>
        <dbReference type="Proteomes" id="UP000683000"/>
    </source>
</evidence>
<dbReference type="SUPFAM" id="SSF48452">
    <property type="entry name" value="TPR-like"/>
    <property type="match status" value="1"/>
</dbReference>
<dbReference type="Pfam" id="PF00400">
    <property type="entry name" value="WD40"/>
    <property type="match status" value="1"/>
</dbReference>
<evidence type="ECO:0000313" key="6">
    <source>
        <dbReference type="EMBL" id="KAG6377836.1"/>
    </source>
</evidence>
<evidence type="ECO:0000256" key="2">
    <source>
        <dbReference type="ARBA" id="ARBA00022737"/>
    </source>
</evidence>
<keyword evidence="4" id="KW-0802">TPR repeat</keyword>
<dbReference type="PANTHER" id="PTHR10622">
    <property type="entry name" value="HET DOMAIN-CONTAINING PROTEIN"/>
    <property type="match status" value="1"/>
</dbReference>
<feature type="region of interest" description="Disordered" evidence="5">
    <location>
        <begin position="300"/>
        <end position="327"/>
    </location>
</feature>
<keyword evidence="2" id="KW-0677">Repeat</keyword>
<dbReference type="Gene3D" id="2.130.10.10">
    <property type="entry name" value="YVTN repeat-like/Quinoprotein amine dehydrogenase"/>
    <property type="match status" value="2"/>
</dbReference>
<keyword evidence="1 3" id="KW-0853">WD repeat</keyword>
<dbReference type="SMART" id="SM00320">
    <property type="entry name" value="WD40"/>
    <property type="match status" value="5"/>
</dbReference>
<feature type="repeat" description="TPR" evidence="4">
    <location>
        <begin position="326"/>
        <end position="359"/>
    </location>
</feature>
<reference evidence="6" key="1">
    <citation type="submission" date="2021-03" db="EMBL/GenBank/DDBJ databases">
        <title>Evolutionary innovations through gain and loss of genes in the ectomycorrhizal Boletales.</title>
        <authorList>
            <person name="Wu G."/>
            <person name="Miyauchi S."/>
            <person name="Morin E."/>
            <person name="Yang Z.-L."/>
            <person name="Xu J."/>
            <person name="Martin F.M."/>
        </authorList>
    </citation>
    <scope>NUCLEOTIDE SEQUENCE</scope>
    <source>
        <strain evidence="6">BR01</strain>
    </source>
</reference>
<dbReference type="InterPro" id="IPR019775">
    <property type="entry name" value="WD40_repeat_CS"/>
</dbReference>
<organism evidence="6 7">
    <name type="scientific">Boletus reticuloceps</name>
    <dbReference type="NCBI Taxonomy" id="495285"/>
    <lineage>
        <taxon>Eukaryota</taxon>
        <taxon>Fungi</taxon>
        <taxon>Dikarya</taxon>
        <taxon>Basidiomycota</taxon>
        <taxon>Agaricomycotina</taxon>
        <taxon>Agaricomycetes</taxon>
        <taxon>Agaricomycetidae</taxon>
        <taxon>Boletales</taxon>
        <taxon>Boletineae</taxon>
        <taxon>Boletaceae</taxon>
        <taxon>Boletoideae</taxon>
        <taxon>Boletus</taxon>
    </lineage>
</organism>
<dbReference type="InterPro" id="IPR019734">
    <property type="entry name" value="TPR_rpt"/>
</dbReference>
<feature type="repeat" description="TPR" evidence="4">
    <location>
        <begin position="361"/>
        <end position="394"/>
    </location>
</feature>
<evidence type="ECO:0000256" key="4">
    <source>
        <dbReference type="PROSITE-ProRule" id="PRU00339"/>
    </source>
</evidence>
<evidence type="ECO:0000256" key="5">
    <source>
        <dbReference type="SAM" id="MobiDB-lite"/>
    </source>
</evidence>
<dbReference type="InterPro" id="IPR036322">
    <property type="entry name" value="WD40_repeat_dom_sf"/>
</dbReference>